<dbReference type="EMBL" id="AXUN02000172">
    <property type="protein sequence ID" value="ETA80825.1"/>
    <property type="molecule type" value="Genomic_DNA"/>
</dbReference>
<evidence type="ECO:0000313" key="2">
    <source>
        <dbReference type="Proteomes" id="UP000017747"/>
    </source>
</evidence>
<reference evidence="1 2" key="1">
    <citation type="journal article" date="2014" name="Genome Announc.">
        <title>Genome Sequence of Youngiibacter fragilis, the Type Strain of the Genus Youngiibacter.</title>
        <authorList>
            <person name="Wawrik C.B."/>
            <person name="Callaghan A.V."/>
            <person name="Stamps B.W."/>
            <person name="Wawrik B."/>
        </authorList>
    </citation>
    <scope>NUCLEOTIDE SEQUENCE [LARGE SCALE GENOMIC DNA]</scope>
    <source>
        <strain evidence="1 2">232.1</strain>
    </source>
</reference>
<organism evidence="1 2">
    <name type="scientific">Youngiibacter fragilis 232.1</name>
    <dbReference type="NCBI Taxonomy" id="994573"/>
    <lineage>
        <taxon>Bacteria</taxon>
        <taxon>Bacillati</taxon>
        <taxon>Bacillota</taxon>
        <taxon>Clostridia</taxon>
        <taxon>Eubacteriales</taxon>
        <taxon>Clostridiaceae</taxon>
        <taxon>Youngiibacter</taxon>
    </lineage>
</organism>
<dbReference type="RefSeq" id="WP_023387614.1">
    <property type="nucleotide sequence ID" value="NZ_AXUN02000172.1"/>
</dbReference>
<dbReference type="AlphaFoldDB" id="V7I3K1"/>
<dbReference type="Proteomes" id="UP000017747">
    <property type="component" value="Unassembled WGS sequence"/>
</dbReference>
<comment type="caution">
    <text evidence="1">The sequence shown here is derived from an EMBL/GenBank/DDBJ whole genome shotgun (WGS) entry which is preliminary data.</text>
</comment>
<name>V7I3K1_9CLOT</name>
<sequence length="90" mass="10288">MIREVRGRLRFGPSPCLEIPCMPGTAFQVREGDDLWLLRYDGRLLDWGDEAEGIHLVEGMDVKLVGTEGVLKDMYGMEHLVMDLVRIEKI</sequence>
<dbReference type="STRING" id="994573.T472_0209630"/>
<keyword evidence="2" id="KW-1185">Reference proteome</keyword>
<gene>
    <name evidence="1" type="ORF">T472_0209630</name>
</gene>
<evidence type="ECO:0000313" key="1">
    <source>
        <dbReference type="EMBL" id="ETA80825.1"/>
    </source>
</evidence>
<protein>
    <submittedName>
        <fullName evidence="1">Uncharacterized protein</fullName>
    </submittedName>
</protein>
<proteinExistence type="predicted"/>
<accession>V7I3K1</accession>